<keyword evidence="2" id="KW-1185">Reference proteome</keyword>
<sequence>MSELADQRSLVMIERLSNSTMIDVRDLPKMLQAAACTLDTLPEECRGVPEFLSQAKVDILKALKIQIVETSTETVTTETLQKFLTAVAERLGDMKVLCEGNAECSLDEF</sequence>
<accession>C5KH63</accession>
<dbReference type="OMA" id="VMIERLS"/>
<gene>
    <name evidence="1" type="ORF">Pmar_PMAR003382</name>
</gene>
<dbReference type="RefSeq" id="XP_002784129.1">
    <property type="nucleotide sequence ID" value="XM_002784083.1"/>
</dbReference>
<dbReference type="AlphaFoldDB" id="C5KH63"/>
<dbReference type="OrthoDB" id="441256at2759"/>
<dbReference type="GeneID" id="9060761"/>
<protein>
    <submittedName>
        <fullName evidence="1">Uncharacterized protein</fullName>
    </submittedName>
</protein>
<proteinExistence type="predicted"/>
<reference evidence="1 2" key="1">
    <citation type="submission" date="2008-07" db="EMBL/GenBank/DDBJ databases">
        <authorList>
            <person name="El-Sayed N."/>
            <person name="Caler E."/>
            <person name="Inman J."/>
            <person name="Amedeo P."/>
            <person name="Hass B."/>
            <person name="Wortman J."/>
        </authorList>
    </citation>
    <scope>NUCLEOTIDE SEQUENCE [LARGE SCALE GENOMIC DNA]</scope>
    <source>
        <strain evidence="2">ATCC 50983 / TXsc</strain>
    </source>
</reference>
<name>C5KH63_PERM5</name>
<dbReference type="Proteomes" id="UP000007800">
    <property type="component" value="Unassembled WGS sequence"/>
</dbReference>
<dbReference type="InParanoid" id="C5KH63"/>
<organism evidence="2">
    <name type="scientific">Perkinsus marinus (strain ATCC 50983 / TXsc)</name>
    <dbReference type="NCBI Taxonomy" id="423536"/>
    <lineage>
        <taxon>Eukaryota</taxon>
        <taxon>Sar</taxon>
        <taxon>Alveolata</taxon>
        <taxon>Perkinsozoa</taxon>
        <taxon>Perkinsea</taxon>
        <taxon>Perkinsida</taxon>
        <taxon>Perkinsidae</taxon>
        <taxon>Perkinsus</taxon>
    </lineage>
</organism>
<evidence type="ECO:0000313" key="1">
    <source>
        <dbReference type="EMBL" id="EER15925.1"/>
    </source>
</evidence>
<evidence type="ECO:0000313" key="2">
    <source>
        <dbReference type="Proteomes" id="UP000007800"/>
    </source>
</evidence>
<dbReference type="EMBL" id="GG673069">
    <property type="protein sequence ID" value="EER15925.1"/>
    <property type="molecule type" value="Genomic_DNA"/>
</dbReference>